<comment type="caution">
    <text evidence="1">The sequence shown here is derived from an EMBL/GenBank/DDBJ whole genome shotgun (WGS) entry which is preliminary data.</text>
</comment>
<dbReference type="Proteomes" id="UP001552299">
    <property type="component" value="Unassembled WGS sequence"/>
</dbReference>
<dbReference type="EMBL" id="JANQDX010000005">
    <property type="protein sequence ID" value="KAL0924246.1"/>
    <property type="molecule type" value="Genomic_DNA"/>
</dbReference>
<proteinExistence type="predicted"/>
<accession>A0ABD0VNM2</accession>
<keyword evidence="2" id="KW-1185">Reference proteome</keyword>
<protein>
    <submittedName>
        <fullName evidence="1">Uncharacterized protein</fullName>
    </submittedName>
</protein>
<dbReference type="AlphaFoldDB" id="A0ABD0VNM2"/>
<reference evidence="1 2" key="1">
    <citation type="journal article" date="2024" name="Plant Biotechnol. J.">
        <title>Dendrobium thyrsiflorum genome and its molecular insights into genes involved in important horticultural traits.</title>
        <authorList>
            <person name="Chen B."/>
            <person name="Wang J.Y."/>
            <person name="Zheng P.J."/>
            <person name="Li K.L."/>
            <person name="Liang Y.M."/>
            <person name="Chen X.F."/>
            <person name="Zhang C."/>
            <person name="Zhao X."/>
            <person name="He X."/>
            <person name="Zhang G.Q."/>
            <person name="Liu Z.J."/>
            <person name="Xu Q."/>
        </authorList>
    </citation>
    <scope>NUCLEOTIDE SEQUENCE [LARGE SCALE GENOMIC DNA]</scope>
    <source>
        <strain evidence="1">GZMU011</strain>
    </source>
</reference>
<gene>
    <name evidence="1" type="ORF">M5K25_005062</name>
</gene>
<organism evidence="1 2">
    <name type="scientific">Dendrobium thyrsiflorum</name>
    <name type="common">Pinecone-like raceme dendrobium</name>
    <name type="synonym">Orchid</name>
    <dbReference type="NCBI Taxonomy" id="117978"/>
    <lineage>
        <taxon>Eukaryota</taxon>
        <taxon>Viridiplantae</taxon>
        <taxon>Streptophyta</taxon>
        <taxon>Embryophyta</taxon>
        <taxon>Tracheophyta</taxon>
        <taxon>Spermatophyta</taxon>
        <taxon>Magnoliopsida</taxon>
        <taxon>Liliopsida</taxon>
        <taxon>Asparagales</taxon>
        <taxon>Orchidaceae</taxon>
        <taxon>Epidendroideae</taxon>
        <taxon>Malaxideae</taxon>
        <taxon>Dendrobiinae</taxon>
        <taxon>Dendrobium</taxon>
    </lineage>
</organism>
<sequence length="161" mass="18473">MLPTQLMSKARKVNGLLNLLKISPQPDHRRFDILRIEEFEIFLSLFKPLNFGPLNGPCSPQRVVVSKIHIDSFKVATVGFIKGINVNKRLVVLLEGGELSTFGLNVIRINPTLRFDLFLQNLELRIKANDRIALGWDDKNRNKCNSSLNMKQRENPDFMDK</sequence>
<evidence type="ECO:0000313" key="2">
    <source>
        <dbReference type="Proteomes" id="UP001552299"/>
    </source>
</evidence>
<evidence type="ECO:0000313" key="1">
    <source>
        <dbReference type="EMBL" id="KAL0924246.1"/>
    </source>
</evidence>
<name>A0ABD0VNM2_DENTH</name>